<dbReference type="EMBL" id="FQYL01000001">
    <property type="protein sequence ID" value="SHI28653.1"/>
    <property type="molecule type" value="Genomic_DNA"/>
</dbReference>
<dbReference type="Proteomes" id="UP000184390">
    <property type="component" value="Unassembled WGS sequence"/>
</dbReference>
<comment type="caution">
    <text evidence="3">The sequence shown here is derived from an EMBL/GenBank/DDBJ whole genome shotgun (WGS) entry which is preliminary data.</text>
</comment>
<proteinExistence type="predicted"/>
<dbReference type="RefSeq" id="WP_073450997.1">
    <property type="nucleotide sequence ID" value="NZ_FQYL01000001.1"/>
</dbReference>
<evidence type="ECO:0000256" key="1">
    <source>
        <dbReference type="SAM" id="MobiDB-lite"/>
    </source>
</evidence>
<feature type="region of interest" description="Disordered" evidence="1">
    <location>
        <begin position="424"/>
        <end position="444"/>
    </location>
</feature>
<dbReference type="InterPro" id="IPR006311">
    <property type="entry name" value="TAT_signal"/>
</dbReference>
<evidence type="ECO:0008006" key="5">
    <source>
        <dbReference type="Google" id="ProtNLM"/>
    </source>
</evidence>
<organism evidence="3 4">
    <name type="scientific">Actinomyces denticolens</name>
    <dbReference type="NCBI Taxonomy" id="52767"/>
    <lineage>
        <taxon>Bacteria</taxon>
        <taxon>Bacillati</taxon>
        <taxon>Actinomycetota</taxon>
        <taxon>Actinomycetes</taxon>
        <taxon>Actinomycetales</taxon>
        <taxon>Actinomycetaceae</taxon>
        <taxon>Actinomyces</taxon>
    </lineage>
</organism>
<dbReference type="InterPro" id="IPR011044">
    <property type="entry name" value="Quino_amine_DH_bsu"/>
</dbReference>
<evidence type="ECO:0000256" key="2">
    <source>
        <dbReference type="SAM" id="SignalP"/>
    </source>
</evidence>
<feature type="signal peptide" evidence="2">
    <location>
        <begin position="1"/>
        <end position="30"/>
    </location>
</feature>
<accession>A0ABY1I093</accession>
<feature type="chain" id="PRO_5046878574" description="Secreted protein" evidence="2">
    <location>
        <begin position="31"/>
        <end position="444"/>
    </location>
</feature>
<sequence>MSSSTSSRPRLAGASRRGALVAALSATALALGACGSVSNDASSSAAASASASGEAHEHQHGSDRFVFAYDGGVKVVDASTLEEVADFPLSGFLRLNPFGDNEHALITTEAGFQVLSTGAGGGEAKLTDLVFPANKGGHVTPHGDWTGLFADGSGEITFVKADALGHDADETVTSLPSTEKIASEEAHHGVAVKLSDGTVIRTLGNSETRKGALAQDASGTELTRSEECPGVHGEGVMKDEAAMLGCENGVLLYKGGSFTKIASPDADYGRVGNSYVTDSSPIAVTDYKDDRDAEGVNLHRVGLLDSAAGSFSVVDMPAGAEYTWRGIKRDGEDNAWVLGTDGALHKLDVASGAFTDSIPVIAAWEPPAKWQDAHPALQISGSTAWVTEPTTNSVYKVDLTNGEKTSKAYSVTPNEVAFAKHTHADGSEHHDEEHEHEHTAEATH</sequence>
<keyword evidence="2" id="KW-0732">Signal</keyword>
<reference evidence="3 4" key="1">
    <citation type="submission" date="2016-11" db="EMBL/GenBank/DDBJ databases">
        <authorList>
            <person name="Varghese N."/>
            <person name="Submissions S."/>
        </authorList>
    </citation>
    <scope>NUCLEOTIDE SEQUENCE [LARGE SCALE GENOMIC DNA]</scope>
    <source>
        <strain evidence="3 4">PA</strain>
    </source>
</reference>
<evidence type="ECO:0000313" key="3">
    <source>
        <dbReference type="EMBL" id="SHI28653.1"/>
    </source>
</evidence>
<gene>
    <name evidence="3" type="ORF">SAMN05216246_10119</name>
</gene>
<name>A0ABY1I093_9ACTO</name>
<keyword evidence="4" id="KW-1185">Reference proteome</keyword>
<dbReference type="SUPFAM" id="SSF50969">
    <property type="entry name" value="YVTN repeat-like/Quinoprotein amine dehydrogenase"/>
    <property type="match status" value="1"/>
</dbReference>
<dbReference type="PROSITE" id="PS51318">
    <property type="entry name" value="TAT"/>
    <property type="match status" value="1"/>
</dbReference>
<evidence type="ECO:0000313" key="4">
    <source>
        <dbReference type="Proteomes" id="UP000184390"/>
    </source>
</evidence>
<protein>
    <recommendedName>
        <fullName evidence="5">Secreted protein</fullName>
    </recommendedName>
</protein>